<keyword evidence="2" id="KW-1185">Reference proteome</keyword>
<evidence type="ECO:0000313" key="1">
    <source>
        <dbReference type="EMBL" id="KGO85901.1"/>
    </source>
</evidence>
<dbReference type="InterPro" id="IPR027417">
    <property type="entry name" value="P-loop_NTPase"/>
</dbReference>
<gene>
    <name evidence="1" type="ORF">Q765_13795</name>
</gene>
<evidence type="ECO:0000313" key="2">
    <source>
        <dbReference type="Proteomes" id="UP000030152"/>
    </source>
</evidence>
<accession>A0A0A2M2Q6</accession>
<dbReference type="Gene3D" id="3.40.50.300">
    <property type="entry name" value="P-loop containing nucleotide triphosphate hydrolases"/>
    <property type="match status" value="1"/>
</dbReference>
<organism evidence="1 2">
    <name type="scientific">Flavobacterium rivuli WB 3.3-2 = DSM 21788</name>
    <dbReference type="NCBI Taxonomy" id="1121895"/>
    <lineage>
        <taxon>Bacteria</taxon>
        <taxon>Pseudomonadati</taxon>
        <taxon>Bacteroidota</taxon>
        <taxon>Flavobacteriia</taxon>
        <taxon>Flavobacteriales</taxon>
        <taxon>Flavobacteriaceae</taxon>
        <taxon>Flavobacterium</taxon>
    </lineage>
</organism>
<dbReference type="EMBL" id="JRLX01000015">
    <property type="protein sequence ID" value="KGO85901.1"/>
    <property type="molecule type" value="Genomic_DNA"/>
</dbReference>
<reference evidence="1 2" key="1">
    <citation type="submission" date="2013-09" db="EMBL/GenBank/DDBJ databases">
        <authorList>
            <person name="Zeng Z."/>
            <person name="Chen C."/>
        </authorList>
    </citation>
    <scope>NUCLEOTIDE SEQUENCE [LARGE SCALE GENOMIC DNA]</scope>
    <source>
        <strain evidence="1 2">WB 3.3-2</strain>
    </source>
</reference>
<dbReference type="eggNOG" id="COG0433">
    <property type="taxonomic scope" value="Bacteria"/>
</dbReference>
<dbReference type="AlphaFoldDB" id="A0A0A2M2Q6"/>
<name>A0A0A2M2Q6_9FLAO</name>
<comment type="caution">
    <text evidence="1">The sequence shown here is derived from an EMBL/GenBank/DDBJ whole genome shotgun (WGS) entry which is preliminary data.</text>
</comment>
<protein>
    <submittedName>
        <fullName evidence="1">Uncharacterized protein</fullName>
    </submittedName>
</protein>
<dbReference type="Proteomes" id="UP000030152">
    <property type="component" value="Unassembled WGS sequence"/>
</dbReference>
<sequence>MQCRNFIVHRIQNPEDLSHTRQITPHVSETILRRMPSIPIQQSLIFGHSVNLPATFKANAAIPLPSSDNKKVSDNWFRAAGHEDKKAINLTSISLF</sequence>
<proteinExistence type="predicted"/>